<dbReference type="SUPFAM" id="SSF51197">
    <property type="entry name" value="Clavaminate synthase-like"/>
    <property type="match status" value="1"/>
</dbReference>
<accession>A0AAW1R9V2</accession>
<gene>
    <name evidence="3" type="ORF">WJX81_006040</name>
</gene>
<reference evidence="3 4" key="1">
    <citation type="journal article" date="2024" name="Nat. Commun.">
        <title>Phylogenomics reveals the evolutionary origins of lichenization in chlorophyte algae.</title>
        <authorList>
            <person name="Puginier C."/>
            <person name="Libourel C."/>
            <person name="Otte J."/>
            <person name="Skaloud P."/>
            <person name="Haon M."/>
            <person name="Grisel S."/>
            <person name="Petersen M."/>
            <person name="Berrin J.G."/>
            <person name="Delaux P.M."/>
            <person name="Dal Grande F."/>
            <person name="Keller J."/>
        </authorList>
    </citation>
    <scope>NUCLEOTIDE SEQUENCE [LARGE SCALE GENOMIC DNA]</scope>
    <source>
        <strain evidence="3 4">SAG 245.80</strain>
    </source>
</reference>
<dbReference type="PANTHER" id="PTHR21052">
    <property type="entry name" value="SPERMATOGENESIS ASSOCIATED 11-RELATED"/>
    <property type="match status" value="1"/>
</dbReference>
<dbReference type="GO" id="GO:0006974">
    <property type="term" value="P:DNA damage response"/>
    <property type="evidence" value="ECO:0007669"/>
    <property type="project" value="InterPro"/>
</dbReference>
<name>A0AAW1R9V2_9CHLO</name>
<dbReference type="GO" id="GO:0005759">
    <property type="term" value="C:mitochondrial matrix"/>
    <property type="evidence" value="ECO:0007669"/>
    <property type="project" value="TreeGrafter"/>
</dbReference>
<protein>
    <recommendedName>
        <fullName evidence="2">Alpha-ketoglutarate-dependent dioxygenase AlkB-like domain-containing protein</fullName>
    </recommendedName>
</protein>
<comment type="caution">
    <text evidence="3">The sequence shown here is derived from an EMBL/GenBank/DDBJ whole genome shotgun (WGS) entry which is preliminary data.</text>
</comment>
<evidence type="ECO:0000313" key="3">
    <source>
        <dbReference type="EMBL" id="KAK9830617.1"/>
    </source>
</evidence>
<dbReference type="Proteomes" id="UP001445335">
    <property type="component" value="Unassembled WGS sequence"/>
</dbReference>
<dbReference type="EMBL" id="JALJOU010000050">
    <property type="protein sequence ID" value="KAK9830617.1"/>
    <property type="molecule type" value="Genomic_DNA"/>
</dbReference>
<dbReference type="Pfam" id="PF13532">
    <property type="entry name" value="2OG-FeII_Oxy_2"/>
    <property type="match status" value="1"/>
</dbReference>
<proteinExistence type="inferred from homology"/>
<organism evidence="3 4">
    <name type="scientific">Elliptochloris bilobata</name>
    <dbReference type="NCBI Taxonomy" id="381761"/>
    <lineage>
        <taxon>Eukaryota</taxon>
        <taxon>Viridiplantae</taxon>
        <taxon>Chlorophyta</taxon>
        <taxon>core chlorophytes</taxon>
        <taxon>Trebouxiophyceae</taxon>
        <taxon>Trebouxiophyceae incertae sedis</taxon>
        <taxon>Elliptochloris clade</taxon>
        <taxon>Elliptochloris</taxon>
    </lineage>
</organism>
<comment type="similarity">
    <text evidence="1">Belongs to the alkB family.</text>
</comment>
<dbReference type="InterPro" id="IPR027450">
    <property type="entry name" value="AlkB-like"/>
</dbReference>
<dbReference type="GO" id="GO:0006631">
    <property type="term" value="P:fatty acid metabolic process"/>
    <property type="evidence" value="ECO:0007669"/>
    <property type="project" value="TreeGrafter"/>
</dbReference>
<sequence>MLIKSALPAPQQETLLEGINDTYFFQPGANQAMCFGSLPYWAEELVSMLQQRSLLSAVPARQPLFDQLAVNRYEPGEGLKSQVDLPHRFDDGVVIVSLGAPAVMRFTAPAQQERCPAGSPAICETGSACLSARGPSAPLASVLLDPGDCLILAGIARYGVLHGFDAVKEEWYGGRSIVRGVRTSVTLRKLL</sequence>
<dbReference type="InterPro" id="IPR037151">
    <property type="entry name" value="AlkB-like_sf"/>
</dbReference>
<keyword evidence="4" id="KW-1185">Reference proteome</keyword>
<feature type="domain" description="Alpha-ketoglutarate-dependent dioxygenase AlkB-like" evidence="2">
    <location>
        <begin position="60"/>
        <end position="188"/>
    </location>
</feature>
<evidence type="ECO:0000313" key="4">
    <source>
        <dbReference type="Proteomes" id="UP001445335"/>
    </source>
</evidence>
<evidence type="ECO:0000256" key="1">
    <source>
        <dbReference type="ARBA" id="ARBA00007879"/>
    </source>
</evidence>
<dbReference type="InterPro" id="IPR032870">
    <property type="entry name" value="ALKBH7-like"/>
</dbReference>
<evidence type="ECO:0000259" key="2">
    <source>
        <dbReference type="Pfam" id="PF13532"/>
    </source>
</evidence>
<dbReference type="PANTHER" id="PTHR21052:SF0">
    <property type="entry name" value="ALPHA-KETOGLUTARATE-DEPENDENT DIOXYGENASE ALKB HOMOLOG 7, MITOCHONDRIAL"/>
    <property type="match status" value="1"/>
</dbReference>
<dbReference type="Gene3D" id="2.60.120.590">
    <property type="entry name" value="Alpha-ketoglutarate-dependent dioxygenase AlkB-like"/>
    <property type="match status" value="1"/>
</dbReference>
<dbReference type="AlphaFoldDB" id="A0AAW1R9V2"/>